<dbReference type="Pfam" id="PF00534">
    <property type="entry name" value="Glycos_transf_1"/>
    <property type="match status" value="1"/>
</dbReference>
<dbReference type="PANTHER" id="PTHR12526:SF636">
    <property type="entry name" value="BLL3647 PROTEIN"/>
    <property type="match status" value="1"/>
</dbReference>
<feature type="domain" description="Glycosyl transferase family 1" evidence="1">
    <location>
        <begin position="191"/>
        <end position="353"/>
    </location>
</feature>
<gene>
    <name evidence="3" type="ORF">MNBD_DELTA01-864</name>
</gene>
<proteinExistence type="predicted"/>
<dbReference type="InterPro" id="IPR001296">
    <property type="entry name" value="Glyco_trans_1"/>
</dbReference>
<protein>
    <recommendedName>
        <fullName evidence="4">Glycosyltransferase</fullName>
    </recommendedName>
</protein>
<evidence type="ECO:0000313" key="3">
    <source>
        <dbReference type="EMBL" id="VAV84936.1"/>
    </source>
</evidence>
<dbReference type="AlphaFoldDB" id="A0A3B0R7E1"/>
<dbReference type="PANTHER" id="PTHR12526">
    <property type="entry name" value="GLYCOSYLTRANSFERASE"/>
    <property type="match status" value="1"/>
</dbReference>
<dbReference type="InterPro" id="IPR028098">
    <property type="entry name" value="Glyco_trans_4-like_N"/>
</dbReference>
<dbReference type="SUPFAM" id="SSF53756">
    <property type="entry name" value="UDP-Glycosyltransferase/glycogen phosphorylase"/>
    <property type="match status" value="1"/>
</dbReference>
<accession>A0A3B0R7E1</accession>
<dbReference type="Gene3D" id="3.40.50.2000">
    <property type="entry name" value="Glycogen Phosphorylase B"/>
    <property type="match status" value="2"/>
</dbReference>
<dbReference type="EMBL" id="UOEA01000077">
    <property type="protein sequence ID" value="VAV84936.1"/>
    <property type="molecule type" value="Genomic_DNA"/>
</dbReference>
<evidence type="ECO:0008006" key="4">
    <source>
        <dbReference type="Google" id="ProtNLM"/>
    </source>
</evidence>
<dbReference type="GO" id="GO:0016757">
    <property type="term" value="F:glycosyltransferase activity"/>
    <property type="evidence" value="ECO:0007669"/>
    <property type="project" value="InterPro"/>
</dbReference>
<evidence type="ECO:0000259" key="1">
    <source>
        <dbReference type="Pfam" id="PF00534"/>
    </source>
</evidence>
<organism evidence="3">
    <name type="scientific">hydrothermal vent metagenome</name>
    <dbReference type="NCBI Taxonomy" id="652676"/>
    <lineage>
        <taxon>unclassified sequences</taxon>
        <taxon>metagenomes</taxon>
        <taxon>ecological metagenomes</taxon>
    </lineage>
</organism>
<reference evidence="3" key="1">
    <citation type="submission" date="2018-06" db="EMBL/GenBank/DDBJ databases">
        <authorList>
            <person name="Zhirakovskaya E."/>
        </authorList>
    </citation>
    <scope>NUCLEOTIDE SEQUENCE</scope>
</reference>
<dbReference type="Pfam" id="PF13439">
    <property type="entry name" value="Glyco_transf_4"/>
    <property type="match status" value="1"/>
</dbReference>
<sequence length="392" mass="43440">MSEHENKIKIVHFLNSRVRGGVENHVLLLLKYLDRTRFEPVVVCPPVLADILRSELQAMKVDVFELEVKGPFDIRDMLRFISFLRREKVDIVHAHLFNASRASHFLAKLAGVRITIETNHVREAWRKGTLKTWYAIDRLFARFTDCIIAVSKANAAYLSEVKGIARGKIRVVQNGIDTRAFDVRGRPASSIKAALGIPDGAPLVTVIARLEPQKGHIYLLEAVPEIIKKYPDVVFLLAGDGILASELKAQASRLKIDNNVIFAGFRSDARRLLSSSDIFLLPSLWEGLPLVVIEASAAGIPVIATAVDGTPEVVRDGETGILIEPRNPVVITESVLRLLDNPQQARRMGQRGASYVRAHFDISKQVKGTEDIYMELIAGKKVNGLEGATYTG</sequence>
<feature type="domain" description="Glycosyltransferase subfamily 4-like N-terminal" evidence="2">
    <location>
        <begin position="20"/>
        <end position="178"/>
    </location>
</feature>
<name>A0A3B0R7E1_9ZZZZ</name>
<dbReference type="CDD" id="cd03801">
    <property type="entry name" value="GT4_PimA-like"/>
    <property type="match status" value="1"/>
</dbReference>
<evidence type="ECO:0000259" key="2">
    <source>
        <dbReference type="Pfam" id="PF13439"/>
    </source>
</evidence>